<dbReference type="GO" id="GO:0051539">
    <property type="term" value="F:4 iron, 4 sulfur cluster binding"/>
    <property type="evidence" value="ECO:0007669"/>
    <property type="project" value="TreeGrafter"/>
</dbReference>
<name>A0A369Q2B9_9SPHN</name>
<keyword evidence="2 6" id="KW-0547">Nucleotide-binding</keyword>
<evidence type="ECO:0000256" key="1">
    <source>
        <dbReference type="ARBA" id="ARBA00022723"/>
    </source>
</evidence>
<dbReference type="FunFam" id="3.40.50.300:FF:001119">
    <property type="entry name" value="Iron-sulfur cluster carrier protein"/>
    <property type="match status" value="1"/>
</dbReference>
<dbReference type="GO" id="GO:0046872">
    <property type="term" value="F:metal ion binding"/>
    <property type="evidence" value="ECO:0007669"/>
    <property type="project" value="UniProtKB-KW"/>
</dbReference>
<comment type="function">
    <text evidence="6">Binds and transfers iron-sulfur (Fe-S) clusters to target apoproteins. Can hydrolyze ATP.</text>
</comment>
<evidence type="ECO:0000256" key="3">
    <source>
        <dbReference type="ARBA" id="ARBA00022840"/>
    </source>
</evidence>
<dbReference type="InterPro" id="IPR033756">
    <property type="entry name" value="YlxH/NBP35"/>
</dbReference>
<evidence type="ECO:0000256" key="7">
    <source>
        <dbReference type="SAM" id="MobiDB-lite"/>
    </source>
</evidence>
<keyword evidence="3 6" id="KW-0067">ATP-binding</keyword>
<evidence type="ECO:0000313" key="9">
    <source>
        <dbReference type="Proteomes" id="UP000253727"/>
    </source>
</evidence>
<dbReference type="PANTHER" id="PTHR42961:SF2">
    <property type="entry name" value="IRON-SULFUR PROTEIN NUBPL"/>
    <property type="match status" value="1"/>
</dbReference>
<dbReference type="GO" id="GO:0016887">
    <property type="term" value="F:ATP hydrolysis activity"/>
    <property type="evidence" value="ECO:0007669"/>
    <property type="project" value="UniProtKB-UniRule"/>
</dbReference>
<dbReference type="InterPro" id="IPR019591">
    <property type="entry name" value="Mrp/NBP35_ATP-bd"/>
</dbReference>
<keyword evidence="4 6" id="KW-0408">Iron</keyword>
<organism evidence="8 9">
    <name type="scientific">Alteripontixanthobacter maritimus</name>
    <dbReference type="NCBI Taxonomy" id="2161824"/>
    <lineage>
        <taxon>Bacteria</taxon>
        <taxon>Pseudomonadati</taxon>
        <taxon>Pseudomonadota</taxon>
        <taxon>Alphaproteobacteria</taxon>
        <taxon>Sphingomonadales</taxon>
        <taxon>Erythrobacteraceae</taxon>
        <taxon>Alteripontixanthobacter</taxon>
    </lineage>
</organism>
<keyword evidence="1 6" id="KW-0479">Metal-binding</keyword>
<comment type="caution">
    <text evidence="8">The sequence shown here is derived from an EMBL/GenBank/DDBJ whole genome shotgun (WGS) entry which is preliminary data.</text>
</comment>
<dbReference type="Gene3D" id="3.40.50.300">
    <property type="entry name" value="P-loop containing nucleotide triphosphate hydrolases"/>
    <property type="match status" value="1"/>
</dbReference>
<dbReference type="InterPro" id="IPR027417">
    <property type="entry name" value="P-loop_NTPase"/>
</dbReference>
<evidence type="ECO:0000256" key="6">
    <source>
        <dbReference type="HAMAP-Rule" id="MF_02040"/>
    </source>
</evidence>
<proteinExistence type="inferred from homology"/>
<dbReference type="PANTHER" id="PTHR42961">
    <property type="entry name" value="IRON-SULFUR PROTEIN NUBPL"/>
    <property type="match status" value="1"/>
</dbReference>
<dbReference type="SUPFAM" id="SSF52540">
    <property type="entry name" value="P-loop containing nucleoside triphosphate hydrolases"/>
    <property type="match status" value="1"/>
</dbReference>
<reference evidence="8 9" key="1">
    <citation type="submission" date="2018-04" db="EMBL/GenBank/DDBJ databases">
        <title>Altererythrobacter sp. HME9302 genome sequencing and assembly.</title>
        <authorList>
            <person name="Kang H."/>
            <person name="Kim H."/>
            <person name="Joh K."/>
        </authorList>
    </citation>
    <scope>NUCLEOTIDE SEQUENCE [LARGE SCALE GENOMIC DNA]</scope>
    <source>
        <strain evidence="8 9">HME9302</strain>
    </source>
</reference>
<dbReference type="EMBL" id="QBKA01000002">
    <property type="protein sequence ID" value="RDC59051.1"/>
    <property type="molecule type" value="Genomic_DNA"/>
</dbReference>
<protein>
    <recommendedName>
        <fullName evidence="6">Iron-sulfur cluster carrier protein</fullName>
    </recommendedName>
</protein>
<dbReference type="CDD" id="cd02037">
    <property type="entry name" value="Mrp_NBP35"/>
    <property type="match status" value="1"/>
</dbReference>
<dbReference type="HAMAP" id="MF_02040">
    <property type="entry name" value="Mrp_NBP35"/>
    <property type="match status" value="1"/>
</dbReference>
<keyword evidence="9" id="KW-1185">Reference proteome</keyword>
<evidence type="ECO:0000256" key="5">
    <source>
        <dbReference type="ARBA" id="ARBA00023014"/>
    </source>
</evidence>
<dbReference type="GO" id="GO:0140663">
    <property type="term" value="F:ATP-dependent FeS chaperone activity"/>
    <property type="evidence" value="ECO:0007669"/>
    <property type="project" value="InterPro"/>
</dbReference>
<sequence>MEKQGVRADNLLLGLPAMTAPTDREPDTAAEPAGDSRSLTDRLPSELAGRVQSARLAGGVATIVFDASGVAADKRGQLETAIRDMLGEVDGVAEVRVAMTADRAPDASSDETAVPAAAKPKRTMIAIGSGKGGVGKSTLTSNLAVALARRGVKVGVVDADIYGPSQPTLLATKDAKPVARGKQLQPVTSPHGVTLLSMGHLVAADKAIAWRGPMAGNALAQLIEADWGEAELLLVDLPPGTGDVQLSMLQRFKPDGAVIVSTPQDLALIDAKRAMQLFETGGVPMLGMVENMAGYECPHCHEISDPFGRGGAEDAARESGLDMLGRVPLAIEIREAGDAGVPPALSDGPQGLAFAAIADALAAKLGLEPVRETAP</sequence>
<keyword evidence="5 6" id="KW-0411">Iron-sulfur</keyword>
<feature type="binding site" evidence="6">
    <location>
        <begin position="130"/>
        <end position="137"/>
    </location>
    <ligand>
        <name>ATP</name>
        <dbReference type="ChEBI" id="CHEBI:30616"/>
    </ligand>
</feature>
<dbReference type="GO" id="GO:0005524">
    <property type="term" value="F:ATP binding"/>
    <property type="evidence" value="ECO:0007669"/>
    <property type="project" value="UniProtKB-UniRule"/>
</dbReference>
<gene>
    <name evidence="8" type="ORF">HME9302_00228</name>
</gene>
<evidence type="ECO:0000256" key="4">
    <source>
        <dbReference type="ARBA" id="ARBA00023004"/>
    </source>
</evidence>
<feature type="region of interest" description="Disordered" evidence="7">
    <location>
        <begin position="1"/>
        <end position="42"/>
    </location>
</feature>
<dbReference type="AlphaFoldDB" id="A0A369Q2B9"/>
<keyword evidence="6" id="KW-0378">Hydrolase</keyword>
<dbReference type="Proteomes" id="UP000253727">
    <property type="component" value="Unassembled WGS sequence"/>
</dbReference>
<comment type="subunit">
    <text evidence="6">Homodimer.</text>
</comment>
<dbReference type="InterPro" id="IPR044304">
    <property type="entry name" value="NUBPL-like"/>
</dbReference>
<evidence type="ECO:0000256" key="2">
    <source>
        <dbReference type="ARBA" id="ARBA00022741"/>
    </source>
</evidence>
<evidence type="ECO:0000313" key="8">
    <source>
        <dbReference type="EMBL" id="RDC59051.1"/>
    </source>
</evidence>
<dbReference type="GO" id="GO:0016226">
    <property type="term" value="P:iron-sulfur cluster assembly"/>
    <property type="evidence" value="ECO:0007669"/>
    <property type="project" value="InterPro"/>
</dbReference>
<accession>A0A369Q2B9</accession>
<dbReference type="Pfam" id="PF10609">
    <property type="entry name" value="ParA"/>
    <property type="match status" value="1"/>
</dbReference>
<comment type="similarity">
    <text evidence="6">Belongs to the Mrp/NBP35 ATP-binding proteins family.</text>
</comment>